<dbReference type="EMBL" id="WOCE01000016">
    <property type="protein sequence ID" value="KAE9597811.1"/>
    <property type="molecule type" value="Genomic_DNA"/>
</dbReference>
<dbReference type="AlphaFoldDB" id="A0A6A4P838"/>
<name>A0A6A4P838_LUPAL</name>
<organism evidence="1 2">
    <name type="scientific">Lupinus albus</name>
    <name type="common">White lupine</name>
    <name type="synonym">Lupinus termis</name>
    <dbReference type="NCBI Taxonomy" id="3870"/>
    <lineage>
        <taxon>Eukaryota</taxon>
        <taxon>Viridiplantae</taxon>
        <taxon>Streptophyta</taxon>
        <taxon>Embryophyta</taxon>
        <taxon>Tracheophyta</taxon>
        <taxon>Spermatophyta</taxon>
        <taxon>Magnoliopsida</taxon>
        <taxon>eudicotyledons</taxon>
        <taxon>Gunneridae</taxon>
        <taxon>Pentapetalae</taxon>
        <taxon>rosids</taxon>
        <taxon>fabids</taxon>
        <taxon>Fabales</taxon>
        <taxon>Fabaceae</taxon>
        <taxon>Papilionoideae</taxon>
        <taxon>50 kb inversion clade</taxon>
        <taxon>genistoids sensu lato</taxon>
        <taxon>core genistoids</taxon>
        <taxon>Genisteae</taxon>
        <taxon>Lupinus</taxon>
    </lineage>
</organism>
<reference evidence="2" key="1">
    <citation type="journal article" date="2020" name="Nat. Commun.">
        <title>Genome sequence of the cluster root forming white lupin.</title>
        <authorList>
            <person name="Hufnagel B."/>
            <person name="Marques A."/>
            <person name="Soriano A."/>
            <person name="Marques L."/>
            <person name="Divol F."/>
            <person name="Doumas P."/>
            <person name="Sallet E."/>
            <person name="Mancinotti D."/>
            <person name="Carrere S."/>
            <person name="Marande W."/>
            <person name="Arribat S."/>
            <person name="Keller J."/>
            <person name="Huneau C."/>
            <person name="Blein T."/>
            <person name="Aime D."/>
            <person name="Laguerre M."/>
            <person name="Taylor J."/>
            <person name="Schubert V."/>
            <person name="Nelson M."/>
            <person name="Geu-Flores F."/>
            <person name="Crespi M."/>
            <person name="Gallardo-Guerrero K."/>
            <person name="Delaux P.-M."/>
            <person name="Salse J."/>
            <person name="Berges H."/>
            <person name="Guyot R."/>
            <person name="Gouzy J."/>
            <person name="Peret B."/>
        </authorList>
    </citation>
    <scope>NUCLEOTIDE SEQUENCE [LARGE SCALE GENOMIC DNA]</scope>
    <source>
        <strain evidence="2">cv. Amiga</strain>
    </source>
</reference>
<protein>
    <submittedName>
        <fullName evidence="1">Uncharacterized protein</fullName>
    </submittedName>
</protein>
<sequence length="58" mass="6568">MHLLIPWVNEEMESGHGTSNGEGVYSIGNEEASNLIKVIEVARLEQDTAYGWIWIHDK</sequence>
<gene>
    <name evidence="1" type="ORF">Lalb_Chr16g0390571</name>
</gene>
<comment type="caution">
    <text evidence="1">The sequence shown here is derived from an EMBL/GenBank/DDBJ whole genome shotgun (WGS) entry which is preliminary data.</text>
</comment>
<keyword evidence="2" id="KW-1185">Reference proteome</keyword>
<accession>A0A6A4P838</accession>
<dbReference type="Proteomes" id="UP000447434">
    <property type="component" value="Chromosome 16"/>
</dbReference>
<evidence type="ECO:0000313" key="2">
    <source>
        <dbReference type="Proteomes" id="UP000447434"/>
    </source>
</evidence>
<proteinExistence type="predicted"/>
<evidence type="ECO:0000313" key="1">
    <source>
        <dbReference type="EMBL" id="KAE9597811.1"/>
    </source>
</evidence>